<dbReference type="EMBL" id="CAEY01000074">
    <property type="status" value="NOT_ANNOTATED_CDS"/>
    <property type="molecule type" value="Genomic_DNA"/>
</dbReference>
<dbReference type="Proteomes" id="UP000015104">
    <property type="component" value="Unassembled WGS sequence"/>
</dbReference>
<dbReference type="AlphaFoldDB" id="T1KHC1"/>
<keyword evidence="2" id="KW-1185">Reference proteome</keyword>
<sequence>MLLIISLCHHYFGPPTELCFEVFKVCLQIGLHLNVTFPAICVWITPGMDIAKQLKC</sequence>
<organism evidence="1 2">
    <name type="scientific">Tetranychus urticae</name>
    <name type="common">Two-spotted spider mite</name>
    <dbReference type="NCBI Taxonomy" id="32264"/>
    <lineage>
        <taxon>Eukaryota</taxon>
        <taxon>Metazoa</taxon>
        <taxon>Ecdysozoa</taxon>
        <taxon>Arthropoda</taxon>
        <taxon>Chelicerata</taxon>
        <taxon>Arachnida</taxon>
        <taxon>Acari</taxon>
        <taxon>Acariformes</taxon>
        <taxon>Trombidiformes</taxon>
        <taxon>Prostigmata</taxon>
        <taxon>Eleutherengona</taxon>
        <taxon>Raphignathae</taxon>
        <taxon>Tetranychoidea</taxon>
        <taxon>Tetranychidae</taxon>
        <taxon>Tetranychus</taxon>
    </lineage>
</organism>
<evidence type="ECO:0000313" key="2">
    <source>
        <dbReference type="Proteomes" id="UP000015104"/>
    </source>
</evidence>
<name>T1KHC1_TETUR</name>
<reference evidence="1" key="2">
    <citation type="submission" date="2015-06" db="UniProtKB">
        <authorList>
            <consortium name="EnsemblMetazoa"/>
        </authorList>
    </citation>
    <scope>IDENTIFICATION</scope>
</reference>
<dbReference type="HOGENOM" id="CLU_3016825_0_0_1"/>
<protein>
    <submittedName>
        <fullName evidence="1">Uncharacterized protein</fullName>
    </submittedName>
</protein>
<evidence type="ECO:0000313" key="1">
    <source>
        <dbReference type="EnsemblMetazoa" id="tetur11g03860.1"/>
    </source>
</evidence>
<dbReference type="EnsemblMetazoa" id="tetur11g03860.1">
    <property type="protein sequence ID" value="tetur11g03860.1"/>
    <property type="gene ID" value="tetur11g03860"/>
</dbReference>
<reference evidence="2" key="1">
    <citation type="submission" date="2011-08" db="EMBL/GenBank/DDBJ databases">
        <authorList>
            <person name="Rombauts S."/>
        </authorList>
    </citation>
    <scope>NUCLEOTIDE SEQUENCE</scope>
    <source>
        <strain evidence="2">London</strain>
    </source>
</reference>
<accession>T1KHC1</accession>
<proteinExistence type="predicted"/>